<organism evidence="2 3">
    <name type="scientific">Halodurantibacterium flavum</name>
    <dbReference type="NCBI Taxonomy" id="1382802"/>
    <lineage>
        <taxon>Bacteria</taxon>
        <taxon>Pseudomonadati</taxon>
        <taxon>Pseudomonadota</taxon>
        <taxon>Alphaproteobacteria</taxon>
        <taxon>Rhodobacterales</taxon>
        <taxon>Paracoccaceae</taxon>
        <taxon>Halodurantibacterium</taxon>
    </lineage>
</organism>
<evidence type="ECO:0008006" key="4">
    <source>
        <dbReference type="Google" id="ProtNLM"/>
    </source>
</evidence>
<reference evidence="3" key="1">
    <citation type="journal article" date="2019" name="Int. J. Syst. Evol. Microbiol.">
        <title>The Global Catalogue of Microorganisms (GCM) 10K type strain sequencing project: providing services to taxonomists for standard genome sequencing and annotation.</title>
        <authorList>
            <consortium name="The Broad Institute Genomics Platform"/>
            <consortium name="The Broad Institute Genome Sequencing Center for Infectious Disease"/>
            <person name="Wu L."/>
            <person name="Ma J."/>
        </authorList>
    </citation>
    <scope>NUCLEOTIDE SEQUENCE [LARGE SCALE GENOMIC DNA]</scope>
    <source>
        <strain evidence="3">CGMCC 4.7242</strain>
    </source>
</reference>
<feature type="region of interest" description="Disordered" evidence="1">
    <location>
        <begin position="162"/>
        <end position="181"/>
    </location>
</feature>
<gene>
    <name evidence="2" type="ORF">ACFSGJ_00260</name>
</gene>
<accession>A0ABW4S1E0</accession>
<evidence type="ECO:0000256" key="1">
    <source>
        <dbReference type="SAM" id="MobiDB-lite"/>
    </source>
</evidence>
<dbReference type="EMBL" id="JBHUGH010000001">
    <property type="protein sequence ID" value="MFD1910639.1"/>
    <property type="molecule type" value="Genomic_DNA"/>
</dbReference>
<comment type="caution">
    <text evidence="2">The sequence shown here is derived from an EMBL/GenBank/DDBJ whole genome shotgun (WGS) entry which is preliminary data.</text>
</comment>
<dbReference type="Proteomes" id="UP001597353">
    <property type="component" value="Unassembled WGS sequence"/>
</dbReference>
<dbReference type="InterPro" id="IPR038454">
    <property type="entry name" value="DnaA_N_sf"/>
</dbReference>
<sequence length="257" mass="27694">MKVAGSGMMPPTVTGVRPVGRQAAARKYDLITALGVHGCHGDKHRQRLALRLITLIVARYNWQGDEIAVGQREMAALWGVDERTVKREVARLRAMGWLVQKRAAQRGRVAVHGLDLAAILAGTRDDWAAVGPDYVTRMSEPAGDTAAGQGANVVRFEPRHTDVGAGAGAEDTGEGETADGPVGVWDRALRQLSGEDPALARTWFRALVPEGPAEGGHLVLQAPSRFHASFVTTHHLTRLLTAVQREDGTIRRLSVCP</sequence>
<protein>
    <recommendedName>
        <fullName evidence="4">DnaA N-terminal domain-containing protein</fullName>
    </recommendedName>
</protein>
<proteinExistence type="predicted"/>
<dbReference type="Gene3D" id="3.30.300.180">
    <property type="match status" value="1"/>
</dbReference>
<evidence type="ECO:0000313" key="3">
    <source>
        <dbReference type="Proteomes" id="UP001597353"/>
    </source>
</evidence>
<name>A0ABW4S1E0_9RHOB</name>
<keyword evidence="3" id="KW-1185">Reference proteome</keyword>
<evidence type="ECO:0000313" key="2">
    <source>
        <dbReference type="EMBL" id="MFD1910639.1"/>
    </source>
</evidence>